<dbReference type="OrthoDB" id="6762990at2759"/>
<feature type="region of interest" description="Disordered" evidence="1">
    <location>
        <begin position="111"/>
        <end position="130"/>
    </location>
</feature>
<accession>A0A9P0L131</accession>
<feature type="compositionally biased region" description="Polar residues" evidence="1">
    <location>
        <begin position="111"/>
        <end position="121"/>
    </location>
</feature>
<sequence length="130" mass="13394">MCDIWNLIVCDTDNNSAVGGGDSSDSCISDGEMDSEPSAPSPKSATPTSSAANGNGPSTRPPILSPLMYQTPQGMMYAATPSGGGVILGLAQPEDGATHPQFITIPLSMMGAQQHQQNGQSAELDLSKRK</sequence>
<name>A0A9P0L131_ACAOB</name>
<feature type="region of interest" description="Disordered" evidence="1">
    <location>
        <begin position="15"/>
        <end position="67"/>
    </location>
</feature>
<dbReference type="AlphaFoldDB" id="A0A9P0L131"/>
<reference evidence="2" key="1">
    <citation type="submission" date="2022-03" db="EMBL/GenBank/DDBJ databases">
        <authorList>
            <person name="Sayadi A."/>
        </authorList>
    </citation>
    <scope>NUCLEOTIDE SEQUENCE</scope>
</reference>
<gene>
    <name evidence="2" type="ORF">ACAOBT_LOCUS17236</name>
</gene>
<keyword evidence="3" id="KW-1185">Reference proteome</keyword>
<dbReference type="Proteomes" id="UP001152888">
    <property type="component" value="Unassembled WGS sequence"/>
</dbReference>
<protein>
    <submittedName>
        <fullName evidence="2">Uncharacterized protein</fullName>
    </submittedName>
</protein>
<evidence type="ECO:0000313" key="3">
    <source>
        <dbReference type="Proteomes" id="UP001152888"/>
    </source>
</evidence>
<dbReference type="EMBL" id="CAKOFQ010006999">
    <property type="protein sequence ID" value="CAH1986425.1"/>
    <property type="molecule type" value="Genomic_DNA"/>
</dbReference>
<feature type="compositionally biased region" description="Low complexity" evidence="1">
    <location>
        <begin position="23"/>
        <end position="52"/>
    </location>
</feature>
<proteinExistence type="predicted"/>
<organism evidence="2 3">
    <name type="scientific">Acanthoscelides obtectus</name>
    <name type="common">Bean weevil</name>
    <name type="synonym">Bruchus obtectus</name>
    <dbReference type="NCBI Taxonomy" id="200917"/>
    <lineage>
        <taxon>Eukaryota</taxon>
        <taxon>Metazoa</taxon>
        <taxon>Ecdysozoa</taxon>
        <taxon>Arthropoda</taxon>
        <taxon>Hexapoda</taxon>
        <taxon>Insecta</taxon>
        <taxon>Pterygota</taxon>
        <taxon>Neoptera</taxon>
        <taxon>Endopterygota</taxon>
        <taxon>Coleoptera</taxon>
        <taxon>Polyphaga</taxon>
        <taxon>Cucujiformia</taxon>
        <taxon>Chrysomeloidea</taxon>
        <taxon>Chrysomelidae</taxon>
        <taxon>Bruchinae</taxon>
        <taxon>Bruchini</taxon>
        <taxon>Acanthoscelides</taxon>
    </lineage>
</organism>
<evidence type="ECO:0000256" key="1">
    <source>
        <dbReference type="SAM" id="MobiDB-lite"/>
    </source>
</evidence>
<evidence type="ECO:0000313" key="2">
    <source>
        <dbReference type="EMBL" id="CAH1986425.1"/>
    </source>
</evidence>
<comment type="caution">
    <text evidence="2">The sequence shown here is derived from an EMBL/GenBank/DDBJ whole genome shotgun (WGS) entry which is preliminary data.</text>
</comment>